<feature type="transmembrane region" description="Helical" evidence="1">
    <location>
        <begin position="275"/>
        <end position="296"/>
    </location>
</feature>
<dbReference type="Proteomes" id="UP000231987">
    <property type="component" value="Unassembled WGS sequence"/>
</dbReference>
<keyword evidence="1" id="KW-0812">Transmembrane</keyword>
<feature type="transmembrane region" description="Helical" evidence="1">
    <location>
        <begin position="92"/>
        <end position="114"/>
    </location>
</feature>
<keyword evidence="1" id="KW-0472">Membrane</keyword>
<dbReference type="PROSITE" id="PS51257">
    <property type="entry name" value="PROKAR_LIPOPROTEIN"/>
    <property type="match status" value="1"/>
</dbReference>
<feature type="transmembrane region" description="Helical" evidence="1">
    <location>
        <begin position="244"/>
        <end position="263"/>
    </location>
</feature>
<accession>A0A2J0YYN3</accession>
<evidence type="ECO:0000313" key="2">
    <source>
        <dbReference type="EMBL" id="PJR13388.1"/>
    </source>
</evidence>
<sequence>MRPFLVQFACSRFPYRKLLSALAIGFIGGCIFLYFHLPLPWMLGSLVACLVASLFNIPVAVPGIVRPPMLMLVGVVLGSGFTPKMAGNMMDWLPGLGILVLFVIVTAACCYVFFRRAGGLDHWTAFFSGMPGGLVEMTALGEVYGANTRTIALVHSSRIMLVVLTLPIVLSFVGGQALTGTTRSGASVLDAPISAELWLFGTALCGAFVGRLLSLPSPFLMGPMLMSAAVHLTGISAFHAPWEIIAFAQLVLGSALGCSFAGVRKSDILHILRMSVGSTIFLVAASTSCALLVAHLTGRPILGLLLAFSPGGLTETSLMALSLHVEVAFVATHHVLRVFFVAVSATLLARALKGSRLAKEDASPAE</sequence>
<dbReference type="GO" id="GO:0004497">
    <property type="term" value="F:monooxygenase activity"/>
    <property type="evidence" value="ECO:0007669"/>
    <property type="project" value="UniProtKB-KW"/>
</dbReference>
<organism evidence="2 3">
    <name type="scientific">Rhizobium meliloti</name>
    <name type="common">Ensifer meliloti</name>
    <name type="synonym">Sinorhizobium meliloti</name>
    <dbReference type="NCBI Taxonomy" id="382"/>
    <lineage>
        <taxon>Bacteria</taxon>
        <taxon>Pseudomonadati</taxon>
        <taxon>Pseudomonadota</taxon>
        <taxon>Alphaproteobacteria</taxon>
        <taxon>Hyphomicrobiales</taxon>
        <taxon>Rhizobiaceae</taxon>
        <taxon>Sinorhizobium/Ensifer group</taxon>
        <taxon>Sinorhizobium</taxon>
    </lineage>
</organism>
<feature type="transmembrane region" description="Helical" evidence="1">
    <location>
        <begin position="220"/>
        <end position="238"/>
    </location>
</feature>
<keyword evidence="1" id="KW-1133">Transmembrane helix</keyword>
<reference evidence="2 3" key="1">
    <citation type="submission" date="2017-06" db="EMBL/GenBank/DDBJ databases">
        <title>Ensifer strains isolated from leguminous trees and herbs display diverse denitrification phenotypes with some acting as strong N2O sinks.</title>
        <authorList>
            <person name="Woliy K."/>
            <person name="Mania D."/>
            <person name="Bakken L.R."/>
            <person name="Frostegard A."/>
        </authorList>
    </citation>
    <scope>NUCLEOTIDE SEQUENCE [LARGE SCALE GENOMIC DNA]</scope>
    <source>
        <strain evidence="2 3">AC50a</strain>
    </source>
</reference>
<keyword evidence="2" id="KW-0560">Oxidoreductase</keyword>
<dbReference type="NCBIfam" id="TIGR03082">
    <property type="entry name" value="Gneg_AbrB_dup"/>
    <property type="match status" value="2"/>
</dbReference>
<dbReference type="InterPro" id="IPR007820">
    <property type="entry name" value="AbrB_fam"/>
</dbReference>
<dbReference type="GO" id="GO:0016020">
    <property type="term" value="C:membrane"/>
    <property type="evidence" value="ECO:0007669"/>
    <property type="project" value="InterPro"/>
</dbReference>
<proteinExistence type="predicted"/>
<feature type="transmembrane region" description="Helical" evidence="1">
    <location>
        <begin position="197"/>
        <end position="213"/>
    </location>
</feature>
<comment type="caution">
    <text evidence="2">The sequence shown here is derived from an EMBL/GenBank/DDBJ whole genome shotgun (WGS) entry which is preliminary data.</text>
</comment>
<dbReference type="AlphaFoldDB" id="A0A2J0YYN3"/>
<feature type="transmembrane region" description="Helical" evidence="1">
    <location>
        <begin position="68"/>
        <end position="86"/>
    </location>
</feature>
<feature type="transmembrane region" description="Helical" evidence="1">
    <location>
        <begin position="159"/>
        <end position="177"/>
    </location>
</feature>
<gene>
    <name evidence="2" type="ORF">CEJ86_21825</name>
</gene>
<dbReference type="InterPro" id="IPR017516">
    <property type="entry name" value="AbrB_dup"/>
</dbReference>
<keyword evidence="2" id="KW-0503">Monooxygenase</keyword>
<evidence type="ECO:0000256" key="1">
    <source>
        <dbReference type="SAM" id="Phobius"/>
    </source>
</evidence>
<dbReference type="EMBL" id="NJGD01000010">
    <property type="protein sequence ID" value="PJR13388.1"/>
    <property type="molecule type" value="Genomic_DNA"/>
</dbReference>
<name>A0A2J0YYN3_RHIML</name>
<evidence type="ECO:0000313" key="3">
    <source>
        <dbReference type="Proteomes" id="UP000231987"/>
    </source>
</evidence>
<dbReference type="GO" id="GO:0010468">
    <property type="term" value="P:regulation of gene expression"/>
    <property type="evidence" value="ECO:0007669"/>
    <property type="project" value="InterPro"/>
</dbReference>
<feature type="transmembrane region" description="Helical" evidence="1">
    <location>
        <begin position="18"/>
        <end position="35"/>
    </location>
</feature>
<feature type="transmembrane region" description="Helical" evidence="1">
    <location>
        <begin position="327"/>
        <end position="349"/>
    </location>
</feature>
<dbReference type="Pfam" id="PF05145">
    <property type="entry name" value="AbrB"/>
    <property type="match status" value="1"/>
</dbReference>
<protein>
    <submittedName>
        <fullName evidence="2">Monooxygenase</fullName>
    </submittedName>
</protein>
<dbReference type="PANTHER" id="PTHR38457">
    <property type="entry name" value="REGULATOR ABRB-RELATED"/>
    <property type="match status" value="1"/>
</dbReference>
<dbReference type="RefSeq" id="WP_100673365.1">
    <property type="nucleotide sequence ID" value="NZ_NJGD01000010.1"/>
</dbReference>
<dbReference type="PIRSF" id="PIRSF038991">
    <property type="entry name" value="Protein_AbrB"/>
    <property type="match status" value="1"/>
</dbReference>
<dbReference type="PANTHER" id="PTHR38457:SF1">
    <property type="entry name" value="REGULATOR ABRB-RELATED"/>
    <property type="match status" value="1"/>
</dbReference>